<dbReference type="GO" id="GO:0071014">
    <property type="term" value="C:post-mRNA release spliceosomal complex"/>
    <property type="evidence" value="ECO:0007669"/>
    <property type="project" value="TreeGrafter"/>
</dbReference>
<feature type="compositionally biased region" description="Low complexity" evidence="2">
    <location>
        <begin position="395"/>
        <end position="406"/>
    </location>
</feature>
<dbReference type="GO" id="GO:0000398">
    <property type="term" value="P:mRNA splicing, via spliceosome"/>
    <property type="evidence" value="ECO:0007669"/>
    <property type="project" value="TreeGrafter"/>
</dbReference>
<feature type="compositionally biased region" description="Polar residues" evidence="2">
    <location>
        <begin position="268"/>
        <end position="278"/>
    </location>
</feature>
<feature type="region of interest" description="Disordered" evidence="2">
    <location>
        <begin position="247"/>
        <end position="518"/>
    </location>
</feature>
<dbReference type="InterPro" id="IPR006767">
    <property type="entry name" value="Cwf19-like_C_dom-2"/>
</dbReference>
<dbReference type="PANTHER" id="PTHR12072">
    <property type="entry name" value="CWF19, CELL CYCLE CONTROL PROTEIN"/>
    <property type="match status" value="1"/>
</dbReference>
<evidence type="ECO:0000256" key="1">
    <source>
        <dbReference type="ARBA" id="ARBA00006795"/>
    </source>
</evidence>
<dbReference type="Proteomes" id="UP001347796">
    <property type="component" value="Unassembled WGS sequence"/>
</dbReference>
<feature type="compositionally biased region" description="Basic and acidic residues" evidence="2">
    <location>
        <begin position="354"/>
        <end position="375"/>
    </location>
</feature>
<name>A0AAN8JC65_PATCE</name>
<feature type="region of interest" description="Disordered" evidence="2">
    <location>
        <begin position="547"/>
        <end position="621"/>
    </location>
</feature>
<dbReference type="SUPFAM" id="SSF54197">
    <property type="entry name" value="HIT-like"/>
    <property type="match status" value="1"/>
</dbReference>
<dbReference type="InterPro" id="IPR040194">
    <property type="entry name" value="Cwf19-like"/>
</dbReference>
<evidence type="ECO:0000259" key="4">
    <source>
        <dbReference type="Pfam" id="PF04677"/>
    </source>
</evidence>
<feature type="compositionally biased region" description="Basic and acidic residues" evidence="2">
    <location>
        <begin position="420"/>
        <end position="471"/>
    </location>
</feature>
<feature type="compositionally biased region" description="Basic and acidic residues" evidence="2">
    <location>
        <begin position="147"/>
        <end position="166"/>
    </location>
</feature>
<dbReference type="InterPro" id="IPR036265">
    <property type="entry name" value="HIT-like_sf"/>
</dbReference>
<gene>
    <name evidence="5" type="ORF">SNE40_016083</name>
</gene>
<dbReference type="Pfam" id="PF04676">
    <property type="entry name" value="CwfJ_C_2"/>
    <property type="match status" value="1"/>
</dbReference>
<feature type="compositionally biased region" description="Low complexity" evidence="2">
    <location>
        <begin position="487"/>
        <end position="501"/>
    </location>
</feature>
<proteinExistence type="inferred from homology"/>
<keyword evidence="6" id="KW-1185">Reference proteome</keyword>
<feature type="compositionally biased region" description="Basic residues" evidence="2">
    <location>
        <begin position="72"/>
        <end position="90"/>
    </location>
</feature>
<evidence type="ECO:0000256" key="2">
    <source>
        <dbReference type="SAM" id="MobiDB-lite"/>
    </source>
</evidence>
<evidence type="ECO:0000313" key="6">
    <source>
        <dbReference type="Proteomes" id="UP001347796"/>
    </source>
</evidence>
<feature type="compositionally biased region" description="Basic and acidic residues" evidence="2">
    <location>
        <begin position="609"/>
        <end position="621"/>
    </location>
</feature>
<evidence type="ECO:0000313" key="5">
    <source>
        <dbReference type="EMBL" id="KAK6172433.1"/>
    </source>
</evidence>
<feature type="compositionally biased region" description="Basic and acidic residues" evidence="2">
    <location>
        <begin position="31"/>
        <end position="53"/>
    </location>
</feature>
<feature type="compositionally biased region" description="Basic and acidic residues" evidence="2">
    <location>
        <begin position="247"/>
        <end position="267"/>
    </location>
</feature>
<feature type="domain" description="Cwf19-like C-terminal" evidence="4">
    <location>
        <begin position="692"/>
        <end position="812"/>
    </location>
</feature>
<sequence>MSSGIRFVSSNLLEERRDELREAREVILDKAKRKYEKEERRKEQAKLRGEDKWMLPSVDSRITKESTTLDVKKKKAKKEKKKKKKKKKTKGSSSDDSGGEEEWVECKVSTSVTSTDTKQPVIKGPTVLKRDSWMEAPLDFLPLTSRQEIRDKQTAEKEKEEKKESVIEQMGQHARELNPYWKDGGAGLPSEKQEKEKSVPKIGDGGAEWLKKSYARCKEQAREEGRSFEELVSEKWGSVKKIERMIADAEKSSKKSSSERDRKEDTSQKPNFHRPSSSSEDKYGRNSDRGRDKDRPRFQRPSSPDSDRLRDTAKSSARESDQFRDRDKNSSQGNSRDKDRDRRRFQRPSSPSENRGRSDERHRSSDKDHSDDNRRRFQRPSSPSENSDRKLGRFQRPSSPSDYRQSSPDRRSSQRSRSPRRSDRDRYSDRRDDYRSSRSEREVPRWKKKSEETKKTSPDKEERKRRSESPSRKSSSSNQRRKRHKSSSSSSSSDSSSSSSESESETEEAPPQVKAPVILTEAEMNGLAAKILKAEIMGDETLANELKTKLENAREAKKNAPPAPTSRQPEEEGEVLLTRTTKTGFVMPLSEAKHAREPKQGRKRQKKISTHEDGNRTRYFDDDDKLDLKTMVEREKMGTAEDQNSMFARLAGRSVEKTDDDYQVDDMFISKAARQQSEAKLEEKDKLKSIMEHQKMTAAIARCQFCFDKVPKHMIIAIGKKSYLCLPQHKPLTVGHCQIVPMMHCPAATAIDEDVWQEMQTFRKTLTNLFSERGEDCIFMETSMFLKRQPHTFIDCIPLEREVGDLAPIYFKKAIQDSESEWSQNVKVVDLSKKDIRHSVPKGFPYFCVDFGHQGGFAHVIEDEQRFPTYFGREVVGGMIDANHKLWKNPPKENFDEQRIRVLEFSEWWQPHDWTQNI</sequence>
<dbReference type="Pfam" id="PF04677">
    <property type="entry name" value="CwfJ_C_1"/>
    <property type="match status" value="1"/>
</dbReference>
<accession>A0AAN8JC65</accession>
<dbReference type="AlphaFoldDB" id="A0AAN8JC65"/>
<feature type="compositionally biased region" description="Basic and acidic residues" evidence="2">
    <location>
        <begin position="591"/>
        <end position="600"/>
    </location>
</feature>
<comment type="caution">
    <text evidence="5">The sequence shown here is derived from an EMBL/GenBank/DDBJ whole genome shotgun (WGS) entry which is preliminary data.</text>
</comment>
<dbReference type="PANTHER" id="PTHR12072:SF5">
    <property type="entry name" value="CWF19-LIKE PROTEIN 2"/>
    <property type="match status" value="1"/>
</dbReference>
<feature type="compositionally biased region" description="Basic and acidic residues" evidence="2">
    <location>
        <begin position="305"/>
        <end position="342"/>
    </location>
</feature>
<evidence type="ECO:0000259" key="3">
    <source>
        <dbReference type="Pfam" id="PF04676"/>
    </source>
</evidence>
<reference evidence="5 6" key="1">
    <citation type="submission" date="2024-01" db="EMBL/GenBank/DDBJ databases">
        <title>The genome of the rayed Mediterranean limpet Patella caerulea (Linnaeus, 1758).</title>
        <authorList>
            <person name="Anh-Thu Weber A."/>
            <person name="Halstead-Nussloch G."/>
        </authorList>
    </citation>
    <scope>NUCLEOTIDE SEQUENCE [LARGE SCALE GENOMIC DNA]</scope>
    <source>
        <strain evidence="5">AATW-2023a</strain>
        <tissue evidence="5">Whole specimen</tissue>
    </source>
</reference>
<protein>
    <recommendedName>
        <fullName evidence="7">CWF19-like protein 2</fullName>
    </recommendedName>
</protein>
<dbReference type="EMBL" id="JAZGQO010000011">
    <property type="protein sequence ID" value="KAK6172433.1"/>
    <property type="molecule type" value="Genomic_DNA"/>
</dbReference>
<feature type="compositionally biased region" description="Basic and acidic residues" evidence="2">
    <location>
        <begin position="279"/>
        <end position="297"/>
    </location>
</feature>
<comment type="similarity">
    <text evidence="1">Belongs to the CWF19 family.</text>
</comment>
<evidence type="ECO:0008006" key="7">
    <source>
        <dbReference type="Google" id="ProtNLM"/>
    </source>
</evidence>
<organism evidence="5 6">
    <name type="scientific">Patella caerulea</name>
    <name type="common">Rayed Mediterranean limpet</name>
    <dbReference type="NCBI Taxonomy" id="87958"/>
    <lineage>
        <taxon>Eukaryota</taxon>
        <taxon>Metazoa</taxon>
        <taxon>Spiralia</taxon>
        <taxon>Lophotrochozoa</taxon>
        <taxon>Mollusca</taxon>
        <taxon>Gastropoda</taxon>
        <taxon>Patellogastropoda</taxon>
        <taxon>Patelloidea</taxon>
        <taxon>Patellidae</taxon>
        <taxon>Patella</taxon>
    </lineage>
</organism>
<feature type="region of interest" description="Disordered" evidence="2">
    <location>
        <begin position="31"/>
        <end position="209"/>
    </location>
</feature>
<feature type="domain" description="Cwf19-like protein C-terminal" evidence="3">
    <location>
        <begin position="821"/>
        <end position="915"/>
    </location>
</feature>
<feature type="compositionally biased region" description="Basic and acidic residues" evidence="2">
    <location>
        <begin position="547"/>
        <end position="558"/>
    </location>
</feature>
<dbReference type="InterPro" id="IPR006768">
    <property type="entry name" value="Cwf19-like_C_dom-1"/>
</dbReference>